<evidence type="ECO:0000256" key="1">
    <source>
        <dbReference type="ARBA" id="ARBA00010641"/>
    </source>
</evidence>
<dbReference type="PANTHER" id="PTHR43133:SF46">
    <property type="entry name" value="RNA POLYMERASE SIGMA-70 FACTOR ECF SUBFAMILY"/>
    <property type="match status" value="1"/>
</dbReference>
<dbReference type="GO" id="GO:0003677">
    <property type="term" value="F:DNA binding"/>
    <property type="evidence" value="ECO:0007669"/>
    <property type="project" value="InterPro"/>
</dbReference>
<sequence length="171" mass="20701">MKSMETKAYSIIEEAYKEYYPVIYRYVRCRIRCKYEVEDLVQDVFMRLLDYDNMLQKSTIQSFLFTIARNLVIDYLRCYYKKQEMILCAYENFIESTCGPEEEIIAKDLLIIERLRLSAFPQQRRKIYSMSRFEEKTLCEISEELQLSKSTVENHLFIGRKVMRNYISMCI</sequence>
<dbReference type="GO" id="GO:0016987">
    <property type="term" value="F:sigma factor activity"/>
    <property type="evidence" value="ECO:0007669"/>
    <property type="project" value="UniProtKB-KW"/>
</dbReference>
<evidence type="ECO:0000256" key="3">
    <source>
        <dbReference type="ARBA" id="ARBA00023082"/>
    </source>
</evidence>
<dbReference type="EMBL" id="CZBI01000004">
    <property type="protein sequence ID" value="CUQ17523.1"/>
    <property type="molecule type" value="Genomic_DNA"/>
</dbReference>
<keyword evidence="4" id="KW-0804">Transcription</keyword>
<dbReference type="Proteomes" id="UP000095541">
    <property type="component" value="Unassembled WGS sequence"/>
</dbReference>
<name>A0A174U597_BACT4</name>
<gene>
    <name evidence="5" type="primary">sigM_5</name>
    <name evidence="5" type="ORF">ERS852557_02876</name>
</gene>
<organism evidence="5 6">
    <name type="scientific">Bacteroides thetaiotaomicron</name>
    <dbReference type="NCBI Taxonomy" id="818"/>
    <lineage>
        <taxon>Bacteria</taxon>
        <taxon>Pseudomonadati</taxon>
        <taxon>Bacteroidota</taxon>
        <taxon>Bacteroidia</taxon>
        <taxon>Bacteroidales</taxon>
        <taxon>Bacteroidaceae</taxon>
        <taxon>Bacteroides</taxon>
    </lineage>
</organism>
<reference evidence="5 6" key="1">
    <citation type="submission" date="2015-09" db="EMBL/GenBank/DDBJ databases">
        <authorList>
            <consortium name="Pathogen Informatics"/>
        </authorList>
    </citation>
    <scope>NUCLEOTIDE SEQUENCE [LARGE SCALE GENOMIC DNA]</scope>
    <source>
        <strain evidence="5 6">2789STDY5834945</strain>
    </source>
</reference>
<dbReference type="InterPro" id="IPR036388">
    <property type="entry name" value="WH-like_DNA-bd_sf"/>
</dbReference>
<dbReference type="AlphaFoldDB" id="A0A174U597"/>
<dbReference type="InterPro" id="IPR007627">
    <property type="entry name" value="RNA_pol_sigma70_r2"/>
</dbReference>
<proteinExistence type="inferred from homology"/>
<dbReference type="SUPFAM" id="SSF88946">
    <property type="entry name" value="Sigma2 domain of RNA polymerase sigma factors"/>
    <property type="match status" value="1"/>
</dbReference>
<dbReference type="PANTHER" id="PTHR43133">
    <property type="entry name" value="RNA POLYMERASE ECF-TYPE SIGMA FACTO"/>
    <property type="match status" value="1"/>
</dbReference>
<keyword evidence="2" id="KW-0805">Transcription regulation</keyword>
<comment type="similarity">
    <text evidence="1">Belongs to the sigma-70 factor family. ECF subfamily.</text>
</comment>
<dbReference type="GO" id="GO:0006352">
    <property type="term" value="P:DNA-templated transcription initiation"/>
    <property type="evidence" value="ECO:0007669"/>
    <property type="project" value="InterPro"/>
</dbReference>
<accession>A0A174U597</accession>
<dbReference type="InterPro" id="IPR013249">
    <property type="entry name" value="RNA_pol_sigma70_r4_t2"/>
</dbReference>
<evidence type="ECO:0000313" key="5">
    <source>
        <dbReference type="EMBL" id="CUQ17523.1"/>
    </source>
</evidence>
<dbReference type="Pfam" id="PF04542">
    <property type="entry name" value="Sigma70_r2"/>
    <property type="match status" value="1"/>
</dbReference>
<dbReference type="InterPro" id="IPR039425">
    <property type="entry name" value="RNA_pol_sigma-70-like"/>
</dbReference>
<evidence type="ECO:0000256" key="2">
    <source>
        <dbReference type="ARBA" id="ARBA00023015"/>
    </source>
</evidence>
<dbReference type="InterPro" id="IPR013325">
    <property type="entry name" value="RNA_pol_sigma_r2"/>
</dbReference>
<dbReference type="InterPro" id="IPR014284">
    <property type="entry name" value="RNA_pol_sigma-70_dom"/>
</dbReference>
<protein>
    <submittedName>
        <fullName evidence="5">RNA polymerase ECF-type sigma factor</fullName>
    </submittedName>
</protein>
<dbReference type="InterPro" id="IPR013324">
    <property type="entry name" value="RNA_pol_sigma_r3/r4-like"/>
</dbReference>
<dbReference type="Pfam" id="PF08281">
    <property type="entry name" value="Sigma70_r4_2"/>
    <property type="match status" value="1"/>
</dbReference>
<dbReference type="Gene3D" id="1.10.10.10">
    <property type="entry name" value="Winged helix-like DNA-binding domain superfamily/Winged helix DNA-binding domain"/>
    <property type="match status" value="1"/>
</dbReference>
<evidence type="ECO:0000256" key="4">
    <source>
        <dbReference type="ARBA" id="ARBA00023163"/>
    </source>
</evidence>
<dbReference type="SUPFAM" id="SSF88659">
    <property type="entry name" value="Sigma3 and sigma4 domains of RNA polymerase sigma factors"/>
    <property type="match status" value="1"/>
</dbReference>
<dbReference type="Gene3D" id="1.10.1740.10">
    <property type="match status" value="1"/>
</dbReference>
<evidence type="ECO:0000313" key="6">
    <source>
        <dbReference type="Proteomes" id="UP000095541"/>
    </source>
</evidence>
<keyword evidence="3" id="KW-0731">Sigma factor</keyword>
<dbReference type="NCBIfam" id="TIGR02937">
    <property type="entry name" value="sigma70-ECF"/>
    <property type="match status" value="1"/>
</dbReference>